<organism evidence="4 5">
    <name type="scientific">Campylobacter geochelonis</name>
    <dbReference type="NCBI Taxonomy" id="1780362"/>
    <lineage>
        <taxon>Bacteria</taxon>
        <taxon>Pseudomonadati</taxon>
        <taxon>Campylobacterota</taxon>
        <taxon>Epsilonproteobacteria</taxon>
        <taxon>Campylobacterales</taxon>
        <taxon>Campylobacteraceae</taxon>
        <taxon>Campylobacter</taxon>
    </lineage>
</organism>
<proteinExistence type="inferred from homology"/>
<dbReference type="OrthoDB" id="1495621at2"/>
<keyword evidence="5" id="KW-1185">Reference proteome</keyword>
<dbReference type="AlphaFoldDB" id="A0A128EFG3"/>
<evidence type="ECO:0000313" key="4">
    <source>
        <dbReference type="EMBL" id="CZE47842.1"/>
    </source>
</evidence>
<dbReference type="PIRSF" id="PIRSF017018">
    <property type="entry name" value="Tp34"/>
    <property type="match status" value="1"/>
</dbReference>
<keyword evidence="2 3" id="KW-0732">Signal</keyword>
<feature type="chain" id="PRO_5007281497" evidence="3">
    <location>
        <begin position="21"/>
        <end position="173"/>
    </location>
</feature>
<comment type="similarity">
    <text evidence="1">Belongs to the UPF0423 family.</text>
</comment>
<dbReference type="InterPro" id="IPR038482">
    <property type="entry name" value="Tp34-type_sf"/>
</dbReference>
<dbReference type="EMBL" id="FIZP01000004">
    <property type="protein sequence ID" value="CZE47842.1"/>
    <property type="molecule type" value="Genomic_DNA"/>
</dbReference>
<evidence type="ECO:0000256" key="3">
    <source>
        <dbReference type="SAM" id="SignalP"/>
    </source>
</evidence>
<protein>
    <submittedName>
        <fullName evidence="4">C4-dicarboxylate-binding periplasmic protein</fullName>
    </submittedName>
</protein>
<reference evidence="4 5" key="1">
    <citation type="submission" date="2016-02" db="EMBL/GenBank/DDBJ databases">
        <authorList>
            <consortium name="Pathogen Informatics"/>
        </authorList>
    </citation>
    <scope>NUCLEOTIDE SEQUENCE [LARGE SCALE GENOMIC DNA]</scope>
    <source>
        <strain evidence="4 5">RC20</strain>
    </source>
</reference>
<dbReference type="Gene3D" id="2.60.40.2480">
    <property type="entry name" value="Periplasmic metal-binding protein Tp34-type"/>
    <property type="match status" value="1"/>
</dbReference>
<dbReference type="RefSeq" id="WP_075493203.1">
    <property type="nucleotide sequence ID" value="NZ_CP053844.1"/>
</dbReference>
<evidence type="ECO:0000256" key="2">
    <source>
        <dbReference type="ARBA" id="ARBA00022729"/>
    </source>
</evidence>
<evidence type="ECO:0000256" key="1">
    <source>
        <dbReference type="ARBA" id="ARBA00010013"/>
    </source>
</evidence>
<feature type="signal peptide" evidence="3">
    <location>
        <begin position="1"/>
        <end position="20"/>
    </location>
</feature>
<dbReference type="Pfam" id="PF10634">
    <property type="entry name" value="Iron_transport"/>
    <property type="match status" value="1"/>
</dbReference>
<sequence length="173" mass="18753">MNKLVCATLALGLTSVMSFAAEHPIGDPVEMNNMEIAAVYLQPIDMEPKGIDLAPSLSDIHLEADIHATKGNPNGFGEGEWIPYLKIAYELKNTDNGKIKTGTLMPMVASDGPHYGANLKMDGGVGNYELKFMIDNPEKQGFGRHADKATGVAKWFAPFTASYTFKYTGAPKE</sequence>
<dbReference type="Proteomes" id="UP000069632">
    <property type="component" value="Unassembled WGS sequence"/>
</dbReference>
<name>A0A128EFG3_9BACT</name>
<accession>A0A128EFG3</accession>
<dbReference type="InterPro" id="IPR018470">
    <property type="entry name" value="Metal-bd_Tp34-typ"/>
</dbReference>
<gene>
    <name evidence="4" type="primary">tpd</name>
    <name evidence="4" type="ORF">ERS672216_01094</name>
</gene>
<evidence type="ECO:0000313" key="5">
    <source>
        <dbReference type="Proteomes" id="UP000069632"/>
    </source>
</evidence>